<gene>
    <name evidence="5" type="ORF">J421_5618</name>
</gene>
<geneLocation type="plasmid" evidence="5 6">
    <name>2</name>
</geneLocation>
<protein>
    <submittedName>
        <fullName evidence="5">Glycoside hydrolase family protein</fullName>
    </submittedName>
</protein>
<evidence type="ECO:0000259" key="4">
    <source>
        <dbReference type="Pfam" id="PF13229"/>
    </source>
</evidence>
<dbReference type="GO" id="GO:0016787">
    <property type="term" value="F:hydrolase activity"/>
    <property type="evidence" value="ECO:0007669"/>
    <property type="project" value="UniProtKB-KW"/>
</dbReference>
<keyword evidence="5" id="KW-0614">Plasmid</keyword>
<feature type="signal peptide" evidence="2">
    <location>
        <begin position="1"/>
        <end position="19"/>
    </location>
</feature>
<dbReference type="OrthoDB" id="3196343at2"/>
<dbReference type="Gene3D" id="2.160.20.10">
    <property type="entry name" value="Single-stranded right-handed beta-helix, Pectin lyase-like"/>
    <property type="match status" value="1"/>
</dbReference>
<dbReference type="HOGENOM" id="CLU_016031_8_4_0"/>
<name>W0RU91_9BACT</name>
<evidence type="ECO:0000259" key="3">
    <source>
        <dbReference type="Pfam" id="PF12708"/>
    </source>
</evidence>
<keyword evidence="2" id="KW-0732">Signal</keyword>
<feature type="region of interest" description="Disordered" evidence="1">
    <location>
        <begin position="407"/>
        <end position="428"/>
    </location>
</feature>
<sequence>MPSLTGWLPLLLIAAPLGAQPASRAFDVRTFGATGDGHTIDSDAINRAIDAAAAAGGGTVYLGAGTYASYSVRLKSHVALYLDRGATLLAADTANGRGFDAAEPGPGNEYQDYGHSHWHNSLIWGEDVEDVSIVGPGRIDGKSLNRGISRDTPHVGNKAIALLRAKNVLLRDLTIYRGGHFGVLATGVDNLTIDNLTIDTNRDGIDVDACRNVRISNTSVNSPNDDAIVLKASYALGATRGTENVTLTNSVVTGFAVGSVLDATYRPFTDGAANRDGPTGRVKLGTESNGPFRNITISNIVFDNSRGLALESVDGSIIEDVTVTNLTMRHVFTSPIFLRLGSRMRGPKELPVGTLKRVTISNVVASDVDPRYASTITGLPGHAVEDVTLRDVRIVYRGGLSLETAAKQPSDMVRSGERGGGGPRSDPYAVAEQEKVYPEPSMFGIVPASAFYVRHVTGLTMDGIDVSFEQPDTRPAFVLDDVHDAEFRGVHAPKIAGTPTFVLRGVSDFRTLFSRPVADTYVKQTTSKSF</sequence>
<dbReference type="AlphaFoldDB" id="W0RU91"/>
<dbReference type="InterPro" id="IPR006626">
    <property type="entry name" value="PbH1"/>
</dbReference>
<dbReference type="Pfam" id="PF13229">
    <property type="entry name" value="Beta_helix"/>
    <property type="match status" value="1"/>
</dbReference>
<dbReference type="EMBL" id="CP007130">
    <property type="protein sequence ID" value="AHG93153.1"/>
    <property type="molecule type" value="Genomic_DNA"/>
</dbReference>
<dbReference type="RefSeq" id="WP_104023429.1">
    <property type="nucleotide sequence ID" value="NZ_CP007130.1"/>
</dbReference>
<dbReference type="SUPFAM" id="SSF51126">
    <property type="entry name" value="Pectin lyase-like"/>
    <property type="match status" value="1"/>
</dbReference>
<keyword evidence="5" id="KW-0378">Hydrolase</keyword>
<dbReference type="PANTHER" id="PTHR31339">
    <property type="entry name" value="PECTIN LYASE-RELATED"/>
    <property type="match status" value="1"/>
</dbReference>
<dbReference type="InterPro" id="IPR011050">
    <property type="entry name" value="Pectin_lyase_fold/virulence"/>
</dbReference>
<dbReference type="InParanoid" id="W0RU91"/>
<feature type="chain" id="PRO_5004794850" evidence="2">
    <location>
        <begin position="20"/>
        <end position="530"/>
    </location>
</feature>
<dbReference type="SMART" id="SM00710">
    <property type="entry name" value="PbH1"/>
    <property type="match status" value="7"/>
</dbReference>
<feature type="domain" description="Right handed beta helix" evidence="4">
    <location>
        <begin position="156"/>
        <end position="255"/>
    </location>
</feature>
<reference evidence="5 6" key="1">
    <citation type="journal article" date="2014" name="Genome Announc.">
        <title>Genome Sequence and Methylome of Soil Bacterium Gemmatirosa kalamazoonensis KBS708T, a Member of the Rarely Cultivated Gemmatimonadetes Phylum.</title>
        <authorList>
            <person name="Debruyn J.M."/>
            <person name="Radosevich M."/>
            <person name="Wommack K.E."/>
            <person name="Polson S.W."/>
            <person name="Hauser L.J."/>
            <person name="Fawaz M.N."/>
            <person name="Korlach J."/>
            <person name="Tsai Y.C."/>
        </authorList>
    </citation>
    <scope>NUCLEOTIDE SEQUENCE [LARGE SCALE GENOMIC DNA]</scope>
    <source>
        <strain evidence="5 6">KBS708</strain>
        <plasmid evidence="6">Plasmid 2</plasmid>
    </source>
</reference>
<evidence type="ECO:0000256" key="1">
    <source>
        <dbReference type="SAM" id="MobiDB-lite"/>
    </source>
</evidence>
<dbReference type="PANTHER" id="PTHR31339:SF9">
    <property type="entry name" value="PLASMIN AND FIBRONECTIN-BINDING PROTEIN A"/>
    <property type="match status" value="1"/>
</dbReference>
<keyword evidence="6" id="KW-1185">Reference proteome</keyword>
<dbReference type="KEGG" id="gba:J421_5618"/>
<accession>W0RU91</accession>
<dbReference type="eggNOG" id="COG5434">
    <property type="taxonomic scope" value="Bacteria"/>
</dbReference>
<dbReference type="InterPro" id="IPR051801">
    <property type="entry name" value="GH28_Enzymes"/>
</dbReference>
<dbReference type="Proteomes" id="UP000019151">
    <property type="component" value="Plasmid 2"/>
</dbReference>
<dbReference type="InterPro" id="IPR039448">
    <property type="entry name" value="Beta_helix"/>
</dbReference>
<dbReference type="InterPro" id="IPR012334">
    <property type="entry name" value="Pectin_lyas_fold"/>
</dbReference>
<organism evidence="5 6">
    <name type="scientific">Gemmatirosa kalamazoonensis</name>
    <dbReference type="NCBI Taxonomy" id="861299"/>
    <lineage>
        <taxon>Bacteria</taxon>
        <taxon>Pseudomonadati</taxon>
        <taxon>Gemmatimonadota</taxon>
        <taxon>Gemmatimonadia</taxon>
        <taxon>Gemmatimonadales</taxon>
        <taxon>Gemmatimonadaceae</taxon>
        <taxon>Gemmatirosa</taxon>
    </lineage>
</organism>
<feature type="domain" description="Rhamnogalacturonase A/B/Epimerase-like pectate lyase" evidence="3">
    <location>
        <begin position="26"/>
        <end position="79"/>
    </location>
</feature>
<dbReference type="InterPro" id="IPR024535">
    <property type="entry name" value="RHGA/B-epi-like_pectate_lyase"/>
</dbReference>
<evidence type="ECO:0000313" key="5">
    <source>
        <dbReference type="EMBL" id="AHG93153.1"/>
    </source>
</evidence>
<dbReference type="Pfam" id="PF12708">
    <property type="entry name" value="Pect-lyase_RHGA_epim"/>
    <property type="match status" value="1"/>
</dbReference>
<proteinExistence type="predicted"/>
<evidence type="ECO:0000313" key="6">
    <source>
        <dbReference type="Proteomes" id="UP000019151"/>
    </source>
</evidence>
<evidence type="ECO:0000256" key="2">
    <source>
        <dbReference type="SAM" id="SignalP"/>
    </source>
</evidence>